<reference evidence="2" key="1">
    <citation type="submission" date="2020-10" db="EMBL/GenBank/DDBJ databases">
        <authorList>
            <person name="Gilroy R."/>
        </authorList>
    </citation>
    <scope>NUCLEOTIDE SEQUENCE</scope>
    <source>
        <strain evidence="2">14508</strain>
    </source>
</reference>
<feature type="coiled-coil region" evidence="1">
    <location>
        <begin position="727"/>
        <end position="777"/>
    </location>
</feature>
<dbReference type="Proteomes" id="UP000886893">
    <property type="component" value="Unassembled WGS sequence"/>
</dbReference>
<organism evidence="2 3">
    <name type="scientific">Candidatus Caccosoma faecigallinarum</name>
    <dbReference type="NCBI Taxonomy" id="2840720"/>
    <lineage>
        <taxon>Bacteria</taxon>
        <taxon>Bacillati</taxon>
        <taxon>Bacillota</taxon>
        <taxon>Bacillota incertae sedis</taxon>
        <taxon>Candidatus Caccosoma</taxon>
    </lineage>
</organism>
<evidence type="ECO:0000313" key="2">
    <source>
        <dbReference type="EMBL" id="HIT17334.1"/>
    </source>
</evidence>
<protein>
    <submittedName>
        <fullName evidence="2">Uncharacterized protein</fullName>
    </submittedName>
</protein>
<feature type="coiled-coil region" evidence="1">
    <location>
        <begin position="873"/>
        <end position="903"/>
    </location>
</feature>
<evidence type="ECO:0000313" key="3">
    <source>
        <dbReference type="Proteomes" id="UP000886893"/>
    </source>
</evidence>
<evidence type="ECO:0000256" key="1">
    <source>
        <dbReference type="SAM" id="Coils"/>
    </source>
</evidence>
<accession>A0A9D1KA23</accession>
<reference evidence="2" key="2">
    <citation type="journal article" date="2021" name="PeerJ">
        <title>Extensive microbial diversity within the chicken gut microbiome revealed by metagenomics and culture.</title>
        <authorList>
            <person name="Gilroy R."/>
            <person name="Ravi A."/>
            <person name="Getino M."/>
            <person name="Pursley I."/>
            <person name="Horton D.L."/>
            <person name="Alikhan N.F."/>
            <person name="Baker D."/>
            <person name="Gharbi K."/>
            <person name="Hall N."/>
            <person name="Watson M."/>
            <person name="Adriaenssens E.M."/>
            <person name="Foster-Nyarko E."/>
            <person name="Jarju S."/>
            <person name="Secka A."/>
            <person name="Antonio M."/>
            <person name="Oren A."/>
            <person name="Chaudhuri R.R."/>
            <person name="La Ragione R."/>
            <person name="Hildebrand F."/>
            <person name="Pallen M.J."/>
        </authorList>
    </citation>
    <scope>NUCLEOTIDE SEQUENCE</scope>
    <source>
        <strain evidence="2">14508</strain>
    </source>
</reference>
<comment type="caution">
    <text evidence="2">The sequence shown here is derived from an EMBL/GenBank/DDBJ whole genome shotgun (WGS) entry which is preliminary data.</text>
</comment>
<proteinExistence type="predicted"/>
<keyword evidence="1" id="KW-0175">Coiled coil</keyword>
<dbReference type="EMBL" id="DVKI01000094">
    <property type="protein sequence ID" value="HIT17334.1"/>
    <property type="molecule type" value="Genomic_DNA"/>
</dbReference>
<sequence length="1007" mass="117217">MGKLFLNKKKIQLSNQQDNSIQESIENLSKSDISETFDTEQELKQFRQVNVKHYQQSDGSIVAKVFPHAVHYYHQQDHRFREIDHHLQENKENQTYQTKYNHFHVTFPKTLKNEICNIQKEDVSIHFLTDNESHIPVSIKKETLEETIIIYPNIAPQADLELMVKGYKIKCNLILKDKSASNRYSMKMTCKNLRPTLDDDQKTLSFYSITDGKLKYFMPAPIMYDASEQCSEDISYEIEEKEDGYLLTIIANQAWLEDASRVYPVTLDPEIDIPDIQDNLSSYYYNGSAVVEAPTEVLFGIKNNQTHIGYYAFQSRSMLPSGSIILKATLSVPVVSYVTALLYSVYPVKSVIQVGATKPTTDETAFVIDAYPSSSEVAIDITSPLTKYFNYDGVYGIAITARNEVTPSSYGSFGGVQSSTKAPTLTIRYFRKKKLITNENVKKVAVGKNGQLILPFVTQCKYFQYDHTFLPELTISHLYSDTLYNRDYEVNLDGQSISPSFHLGPCYKTNLHQYLILGNDEKEVTYLDFLSNSIPFRKKYYYESQGNLKFVDEEDVTSIANEFYYIDEENHKTKLTKAYFSDDGRILEMNFEKSKLLNALGKPRTLRYYVVNEKDEKIILNIDETGAFSYKMAYLEGTEGFIVDPQYITIENGEEVFNQNGIYRKVDHYDYVTMKVLFINGEESVSSQTIRYNQKGKIESYPSYLTILKEFTFEDEDLPFYSLTDALMNLDSQIQNLYQQKSELEDNLAYYKKENPLQELQNKYNKVRDRYSNLQAKYRNESYCHDTKKIDKEIKEVIEEYEKKESSNKKTFGIISKTMELEKNEELNNLKYQKQILNQNRTLTDLEEELYTLQCMLESEQSYQEEKQKETYINQLTSSISTIEEKMVELQEQLKVLVEEERKKALHYLYDSSSIMGFDDNGVLVFIQKAYHQYHIIYENQFLTRIEDQNQNSLVSFEYQNDLLSKIQDDSGKTVQFIYNTANILQDIIASNGDQISFYYYSRGLNQ</sequence>
<gene>
    <name evidence="2" type="ORF">IAD04_03000</name>
</gene>
<feature type="non-terminal residue" evidence="2">
    <location>
        <position position="1007"/>
    </location>
</feature>
<name>A0A9D1KA23_9FIRM</name>
<dbReference type="AlphaFoldDB" id="A0A9D1KA23"/>